<keyword evidence="3" id="KW-0862">Zinc</keyword>
<evidence type="ECO:0000259" key="5">
    <source>
        <dbReference type="PROSITE" id="PS51203"/>
    </source>
</evidence>
<dbReference type="PROSITE" id="PS51203">
    <property type="entry name" value="CS"/>
    <property type="match status" value="1"/>
</dbReference>
<dbReference type="RefSeq" id="XP_060370873.1">
    <property type="nucleotide sequence ID" value="XM_060503794.1"/>
</dbReference>
<keyword evidence="7" id="KW-0808">Transferase</keyword>
<gene>
    <name evidence="7" type="ORF">BDZ83DRAFT_565793</name>
</gene>
<comment type="caution">
    <text evidence="7">The sequence shown here is derived from an EMBL/GenBank/DDBJ whole genome shotgun (WGS) entry which is preliminary data.</text>
</comment>
<dbReference type="Gene3D" id="4.10.1130.20">
    <property type="match status" value="2"/>
</dbReference>
<protein>
    <submittedName>
        <fullName evidence="7">Pyruvate/Phosphoenolpyruvate kinase-like domain-containing protein</fullName>
    </submittedName>
</protein>
<keyword evidence="1" id="KW-0479">Metal-binding</keyword>
<organism evidence="7 8">
    <name type="scientific">Glomerella acutata</name>
    <name type="common">Colletotrichum acutatum</name>
    <dbReference type="NCBI Taxonomy" id="27357"/>
    <lineage>
        <taxon>Eukaryota</taxon>
        <taxon>Fungi</taxon>
        <taxon>Dikarya</taxon>
        <taxon>Ascomycota</taxon>
        <taxon>Pezizomycotina</taxon>
        <taxon>Sordariomycetes</taxon>
        <taxon>Hypocreomycetidae</taxon>
        <taxon>Glomerellales</taxon>
        <taxon>Glomerellaceae</taxon>
        <taxon>Colletotrichum</taxon>
        <taxon>Colletotrichum acutatum species complex</taxon>
    </lineage>
</organism>
<feature type="domain" description="CS" evidence="5">
    <location>
        <begin position="482"/>
        <end position="573"/>
    </location>
</feature>
<evidence type="ECO:0000256" key="2">
    <source>
        <dbReference type="ARBA" id="ARBA00022737"/>
    </source>
</evidence>
<keyword evidence="8" id="KW-1185">Reference proteome</keyword>
<dbReference type="GO" id="GO:0016301">
    <property type="term" value="F:kinase activity"/>
    <property type="evidence" value="ECO:0007669"/>
    <property type="project" value="UniProtKB-KW"/>
</dbReference>
<dbReference type="InterPro" id="IPR007052">
    <property type="entry name" value="CS_dom"/>
</dbReference>
<evidence type="ECO:0000256" key="1">
    <source>
        <dbReference type="ARBA" id="ARBA00022723"/>
    </source>
</evidence>
<dbReference type="Gene3D" id="2.60.40.790">
    <property type="match status" value="1"/>
</dbReference>
<dbReference type="Pfam" id="PF04969">
    <property type="entry name" value="CS"/>
    <property type="match status" value="1"/>
</dbReference>
<dbReference type="Pfam" id="PF04968">
    <property type="entry name" value="CHORD"/>
    <property type="match status" value="2"/>
</dbReference>
<proteinExistence type="predicted"/>
<dbReference type="SUPFAM" id="SSF51621">
    <property type="entry name" value="Phosphoenolpyruvate/pyruvate domain"/>
    <property type="match status" value="1"/>
</dbReference>
<feature type="domain" description="CHORD" evidence="6">
    <location>
        <begin position="401"/>
        <end position="462"/>
    </location>
</feature>
<dbReference type="PANTHER" id="PTHR46983">
    <property type="entry name" value="CYSTEINE AND HISTIDINE-RICH DOMAIN-CONTAINING PROTEIN 1"/>
    <property type="match status" value="1"/>
</dbReference>
<dbReference type="Gene3D" id="3.20.20.60">
    <property type="entry name" value="Phosphoenolpyruvate-binding domains"/>
    <property type="match status" value="1"/>
</dbReference>
<dbReference type="InterPro" id="IPR008978">
    <property type="entry name" value="HSP20-like_chaperone"/>
</dbReference>
<dbReference type="Proteomes" id="UP001244207">
    <property type="component" value="Unassembled WGS sequence"/>
</dbReference>
<dbReference type="Pfam" id="PF03328">
    <property type="entry name" value="HpcH_HpaI"/>
    <property type="match status" value="1"/>
</dbReference>
<name>A0AAD8XP16_GLOAC</name>
<feature type="domain" description="CHORD" evidence="6">
    <location>
        <begin position="276"/>
        <end position="332"/>
    </location>
</feature>
<dbReference type="AlphaFoldDB" id="A0AAD8XP16"/>
<dbReference type="InterPro" id="IPR040442">
    <property type="entry name" value="Pyrv_kinase-like_dom_sf"/>
</dbReference>
<accession>A0AAD8XP16</accession>
<dbReference type="SUPFAM" id="SSF49764">
    <property type="entry name" value="HSP20-like chaperones"/>
    <property type="match status" value="1"/>
</dbReference>
<keyword evidence="7" id="KW-0418">Kinase</keyword>
<dbReference type="InterPro" id="IPR005000">
    <property type="entry name" value="Aldolase/citrate-lyase_domain"/>
</dbReference>
<dbReference type="CDD" id="cd06466">
    <property type="entry name" value="p23_CS_SGT1_like"/>
    <property type="match status" value="1"/>
</dbReference>
<feature type="region of interest" description="Disordered" evidence="4">
    <location>
        <begin position="328"/>
        <end position="397"/>
    </location>
</feature>
<evidence type="ECO:0000313" key="8">
    <source>
        <dbReference type="Proteomes" id="UP001244207"/>
    </source>
</evidence>
<keyword evidence="2" id="KW-0677">Repeat</keyword>
<reference evidence="7" key="1">
    <citation type="submission" date="2021-12" db="EMBL/GenBank/DDBJ databases">
        <title>Comparative genomics, transcriptomics and evolutionary studies reveal genomic signatures of adaptation to plant cell wall in hemibiotrophic fungi.</title>
        <authorList>
            <consortium name="DOE Joint Genome Institute"/>
            <person name="Baroncelli R."/>
            <person name="Diaz J.F."/>
            <person name="Benocci T."/>
            <person name="Peng M."/>
            <person name="Battaglia E."/>
            <person name="Haridas S."/>
            <person name="Andreopoulos W."/>
            <person name="Labutti K."/>
            <person name="Pangilinan J."/>
            <person name="Floch G.L."/>
            <person name="Makela M.R."/>
            <person name="Henrissat B."/>
            <person name="Grigoriev I.V."/>
            <person name="Crouch J.A."/>
            <person name="De Vries R.P."/>
            <person name="Sukno S.A."/>
            <person name="Thon M.R."/>
        </authorList>
    </citation>
    <scope>NUCLEOTIDE SEQUENCE</scope>
    <source>
        <strain evidence="7">CBS 112980</strain>
    </source>
</reference>
<dbReference type="GeneID" id="85387693"/>
<dbReference type="InterPro" id="IPR039790">
    <property type="entry name" value="CHRD1"/>
</dbReference>
<dbReference type="PANTHER" id="PTHR46983:SF3">
    <property type="entry name" value="CHPADIPLOID STATE MAINTENANCE PROTEIN CHPA"/>
    <property type="match status" value="1"/>
</dbReference>
<dbReference type="PROSITE" id="PS51401">
    <property type="entry name" value="CHORD"/>
    <property type="match status" value="2"/>
</dbReference>
<dbReference type="GO" id="GO:0046872">
    <property type="term" value="F:metal ion binding"/>
    <property type="evidence" value="ECO:0007669"/>
    <property type="project" value="UniProtKB-KW"/>
</dbReference>
<dbReference type="InterPro" id="IPR007051">
    <property type="entry name" value="CHORD_dom"/>
</dbReference>
<dbReference type="InterPro" id="IPR015813">
    <property type="entry name" value="Pyrv/PenolPyrv_kinase-like_dom"/>
</dbReference>
<sequence length="592" mass="64250">MSAMQAANKLRTAFTKGAGPSFGLWQMIPGANVSRVLARSPGVDWILVDCEHGNIDDGAMHDAVPAIAAAGVSPIVRLPDMQSWMVKRALDCGAHGNEAWLTFEKILVPLLRTAQEAKDLVQSAKFPPWGRRGFGSPLAMERFSPAPSMTEYLQQANDSLLTIVQIETKEALESIDEIAAVEGIDALFIGPFDLGNNIGHPVINGVIEKELSDAIERILEATHKAGKKAGIFCTSGEQSKFFADKGRYLEILGKRRVSNMVEDISSSRQPIMAEKCVHQGCGKLYSDAEEPCVYHPGPPVFHEGQKGWKCCKPRVLTFEEFMAIPPCTTGKHSTTDLPPKIEQKPQADPADAPSLLDKLASAAEPARKPLSQATAAPSPPPPPPESESDDASLEIPDGTTCRRKACSATYRKASSRDGESCVHHPGVPIFHEGSKGYSCCKRRVLEFDQFMKIEGCKTKGRHLFIGSGKKKNAAAVGGEEKLDTVRTDFYQTPSTVIASFFLKKIVKDSAKIEFKSQSIALDLPTSDSPPKRYTTEVPLFAPIDTAKSTFKVLGTKLEVNLAKAGGESWPVLRSDDRLTGEILQIGKAGRLQ</sequence>
<evidence type="ECO:0000259" key="6">
    <source>
        <dbReference type="PROSITE" id="PS51401"/>
    </source>
</evidence>
<evidence type="ECO:0000256" key="3">
    <source>
        <dbReference type="ARBA" id="ARBA00022833"/>
    </source>
</evidence>
<evidence type="ECO:0000256" key="4">
    <source>
        <dbReference type="SAM" id="MobiDB-lite"/>
    </source>
</evidence>
<dbReference type="EMBL" id="JAHMHS010000005">
    <property type="protein sequence ID" value="KAK1730818.1"/>
    <property type="molecule type" value="Genomic_DNA"/>
</dbReference>
<keyword evidence="7" id="KW-0670">Pyruvate</keyword>
<evidence type="ECO:0000313" key="7">
    <source>
        <dbReference type="EMBL" id="KAK1730818.1"/>
    </source>
</evidence>